<gene>
    <name evidence="1" type="ORF">HPB47_001665</name>
</gene>
<keyword evidence="2" id="KW-1185">Reference proteome</keyword>
<dbReference type="Proteomes" id="UP000805193">
    <property type="component" value="Unassembled WGS sequence"/>
</dbReference>
<organism evidence="1 2">
    <name type="scientific">Ixodes persulcatus</name>
    <name type="common">Taiga tick</name>
    <dbReference type="NCBI Taxonomy" id="34615"/>
    <lineage>
        <taxon>Eukaryota</taxon>
        <taxon>Metazoa</taxon>
        <taxon>Ecdysozoa</taxon>
        <taxon>Arthropoda</taxon>
        <taxon>Chelicerata</taxon>
        <taxon>Arachnida</taxon>
        <taxon>Acari</taxon>
        <taxon>Parasitiformes</taxon>
        <taxon>Ixodida</taxon>
        <taxon>Ixodoidea</taxon>
        <taxon>Ixodidae</taxon>
        <taxon>Ixodinae</taxon>
        <taxon>Ixodes</taxon>
    </lineage>
</organism>
<comment type="caution">
    <text evidence="1">The sequence shown here is derived from an EMBL/GenBank/DDBJ whole genome shotgun (WGS) entry which is preliminary data.</text>
</comment>
<accession>A0AC60PPJ8</accession>
<evidence type="ECO:0000313" key="1">
    <source>
        <dbReference type="EMBL" id="KAG0422515.1"/>
    </source>
</evidence>
<protein>
    <submittedName>
        <fullName evidence="1">Uncharacterized protein</fullName>
    </submittedName>
</protein>
<evidence type="ECO:0000313" key="2">
    <source>
        <dbReference type="Proteomes" id="UP000805193"/>
    </source>
</evidence>
<sequence>MRALVNRLNVGETSRYGAVKERVSLELELSRAEEDYRRELGKVKTYVGKTNGKNLNHQGQKRPDPSVHDAPQILLQPDDTKRSSKNNCSCVSVQTDVDDSNELNVSRSWSTSQLAEDDHDEQVNVDDERPYTLPGRQASRRSGDSPCVKFDSVEAEHGRRLQGKPRVSPGRRTFRQAEDDDEGQNLSPGRQAFLRAEDDDAKTWTTTKDRTYHLGGKRFGERRMTRTRTAADEKSGKAGTATRTPSLRWSSQNIARDTDEGSTTCQPATCERAGSAEDVDNGDRLRGPFLILRKRKNRDGSDGPFGLWPGGALRRCRKSFSTQQPHFLWNP</sequence>
<reference evidence="1 2" key="1">
    <citation type="journal article" date="2020" name="Cell">
        <title>Large-Scale Comparative Analyses of Tick Genomes Elucidate Their Genetic Diversity and Vector Capacities.</title>
        <authorList>
            <consortium name="Tick Genome and Microbiome Consortium (TIGMIC)"/>
            <person name="Jia N."/>
            <person name="Wang J."/>
            <person name="Shi W."/>
            <person name="Du L."/>
            <person name="Sun Y."/>
            <person name="Zhan W."/>
            <person name="Jiang J.F."/>
            <person name="Wang Q."/>
            <person name="Zhang B."/>
            <person name="Ji P."/>
            <person name="Bell-Sakyi L."/>
            <person name="Cui X.M."/>
            <person name="Yuan T.T."/>
            <person name="Jiang B.G."/>
            <person name="Yang W.F."/>
            <person name="Lam T.T."/>
            <person name="Chang Q.C."/>
            <person name="Ding S.J."/>
            <person name="Wang X.J."/>
            <person name="Zhu J.G."/>
            <person name="Ruan X.D."/>
            <person name="Zhao L."/>
            <person name="Wei J.T."/>
            <person name="Ye R.Z."/>
            <person name="Que T.C."/>
            <person name="Du C.H."/>
            <person name="Zhou Y.H."/>
            <person name="Cheng J.X."/>
            <person name="Dai P.F."/>
            <person name="Guo W.B."/>
            <person name="Han X.H."/>
            <person name="Huang E.J."/>
            <person name="Li L.F."/>
            <person name="Wei W."/>
            <person name="Gao Y.C."/>
            <person name="Liu J.Z."/>
            <person name="Shao H.Z."/>
            <person name="Wang X."/>
            <person name="Wang C.C."/>
            <person name="Yang T.C."/>
            <person name="Huo Q.B."/>
            <person name="Li W."/>
            <person name="Chen H.Y."/>
            <person name="Chen S.E."/>
            <person name="Zhou L.G."/>
            <person name="Ni X.B."/>
            <person name="Tian J.H."/>
            <person name="Sheng Y."/>
            <person name="Liu T."/>
            <person name="Pan Y.S."/>
            <person name="Xia L.Y."/>
            <person name="Li J."/>
            <person name="Zhao F."/>
            <person name="Cao W.C."/>
        </authorList>
    </citation>
    <scope>NUCLEOTIDE SEQUENCE [LARGE SCALE GENOMIC DNA]</scope>
    <source>
        <strain evidence="1">Iper-2018</strain>
    </source>
</reference>
<proteinExistence type="predicted"/>
<dbReference type="EMBL" id="JABSTQ010010217">
    <property type="protein sequence ID" value="KAG0422515.1"/>
    <property type="molecule type" value="Genomic_DNA"/>
</dbReference>
<name>A0AC60PPJ8_IXOPE</name>